<dbReference type="EMBL" id="JACYTN010000008">
    <property type="protein sequence ID" value="MBD8499191.1"/>
    <property type="molecule type" value="Genomic_DNA"/>
</dbReference>
<feature type="coiled-coil region" evidence="2">
    <location>
        <begin position="109"/>
        <end position="136"/>
    </location>
</feature>
<evidence type="ECO:0000256" key="3">
    <source>
        <dbReference type="SAM" id="MobiDB-lite"/>
    </source>
</evidence>
<dbReference type="InterPro" id="IPR007157">
    <property type="entry name" value="PspA_VIPP1"/>
</dbReference>
<dbReference type="RefSeq" id="WP_192025520.1">
    <property type="nucleotide sequence ID" value="NZ_JACYTN010000008.1"/>
</dbReference>
<organism evidence="4 5">
    <name type="scientific">Paenibacillus arenosi</name>
    <dbReference type="NCBI Taxonomy" id="2774142"/>
    <lineage>
        <taxon>Bacteria</taxon>
        <taxon>Bacillati</taxon>
        <taxon>Bacillota</taxon>
        <taxon>Bacilli</taxon>
        <taxon>Bacillales</taxon>
        <taxon>Paenibacillaceae</taxon>
        <taxon>Paenibacillus</taxon>
    </lineage>
</organism>
<proteinExistence type="inferred from homology"/>
<accession>A0ABR9B1Y1</accession>
<evidence type="ECO:0000256" key="2">
    <source>
        <dbReference type="SAM" id="Coils"/>
    </source>
</evidence>
<feature type="coiled-coil region" evidence="2">
    <location>
        <begin position="41"/>
        <end position="78"/>
    </location>
</feature>
<sequence length="222" mass="26462">MSNIFQRVRDITLATLNEHLERSEDPIRVIDSFLLKTRHEIEEAERLYHQYLVHANQMKRQLNQAEELRERREQQALIALKAGEELAAKLALQEKMMHEEKVIHYTELYEKSKQAILELEAQLQALKNEFQSAYDKRQIYIARMQTIHLQQRMNERIGQYGHQQVNGMFRRLEDRVNDMEWETNSIRDVRGTNGGYNGGLERESKLDQELQRLKQKLNTSKE</sequence>
<dbReference type="Pfam" id="PF04012">
    <property type="entry name" value="PspA_IM30"/>
    <property type="match status" value="1"/>
</dbReference>
<dbReference type="PANTHER" id="PTHR31088">
    <property type="entry name" value="MEMBRANE-ASSOCIATED PROTEIN VIPP1, CHLOROPLASTIC"/>
    <property type="match status" value="1"/>
</dbReference>
<comment type="similarity">
    <text evidence="1">Belongs to the PspA/Vipp/IM30 family.</text>
</comment>
<evidence type="ECO:0000313" key="4">
    <source>
        <dbReference type="EMBL" id="MBD8499191.1"/>
    </source>
</evidence>
<gene>
    <name evidence="4" type="ORF">IFO66_12825</name>
</gene>
<evidence type="ECO:0000256" key="1">
    <source>
        <dbReference type="ARBA" id="ARBA00043985"/>
    </source>
</evidence>
<keyword evidence="5" id="KW-1185">Reference proteome</keyword>
<comment type="caution">
    <text evidence="4">The sequence shown here is derived from an EMBL/GenBank/DDBJ whole genome shotgun (WGS) entry which is preliminary data.</text>
</comment>
<reference evidence="4 5" key="1">
    <citation type="submission" date="2020-09" db="EMBL/GenBank/DDBJ databases">
        <title>Paenibacillus sp. CAU 1523 isolated from sand of Haeundae Beach.</title>
        <authorList>
            <person name="Kim W."/>
        </authorList>
    </citation>
    <scope>NUCLEOTIDE SEQUENCE [LARGE SCALE GENOMIC DNA]</scope>
    <source>
        <strain evidence="4 5">CAU 1523</strain>
    </source>
</reference>
<protein>
    <submittedName>
        <fullName evidence="4">PspA/IM30 family protein</fullName>
    </submittedName>
</protein>
<feature type="compositionally biased region" description="Basic and acidic residues" evidence="3">
    <location>
        <begin position="200"/>
        <end position="212"/>
    </location>
</feature>
<evidence type="ECO:0000313" key="5">
    <source>
        <dbReference type="Proteomes" id="UP000634529"/>
    </source>
</evidence>
<feature type="region of interest" description="Disordered" evidence="3">
    <location>
        <begin position="190"/>
        <end position="222"/>
    </location>
</feature>
<name>A0ABR9B1Y1_9BACL</name>
<dbReference type="PANTHER" id="PTHR31088:SF6">
    <property type="entry name" value="PHAGE SHOCK PROTEIN A"/>
    <property type="match status" value="1"/>
</dbReference>
<dbReference type="Proteomes" id="UP000634529">
    <property type="component" value="Unassembled WGS sequence"/>
</dbReference>
<keyword evidence="2" id="KW-0175">Coiled coil</keyword>